<keyword evidence="2" id="KW-1185">Reference proteome</keyword>
<reference evidence="1 2" key="1">
    <citation type="submission" date="2016-10" db="EMBL/GenBank/DDBJ databases">
        <title>Rhodobacter sp. LPB0142, isolated from sea water.</title>
        <authorList>
            <person name="Kim E."/>
            <person name="Yi H."/>
        </authorList>
    </citation>
    <scope>NUCLEOTIDE SEQUENCE [LARGE SCALE GENOMIC DNA]</scope>
    <source>
        <strain evidence="1 2">LPB0142</strain>
    </source>
</reference>
<evidence type="ECO:0000313" key="2">
    <source>
        <dbReference type="Proteomes" id="UP000176562"/>
    </source>
</evidence>
<dbReference type="AlphaFoldDB" id="A0A1D9MGC7"/>
<dbReference type="SUPFAM" id="SSF103025">
    <property type="entry name" value="Folate-binding domain"/>
    <property type="match status" value="1"/>
</dbReference>
<dbReference type="RefSeq" id="WP_071167140.1">
    <property type="nucleotide sequence ID" value="NZ_CP017781.1"/>
</dbReference>
<organism evidence="1 2">
    <name type="scientific">Rhodobacter xanthinilyticus</name>
    <dbReference type="NCBI Taxonomy" id="1850250"/>
    <lineage>
        <taxon>Bacteria</taxon>
        <taxon>Pseudomonadati</taxon>
        <taxon>Pseudomonadota</taxon>
        <taxon>Alphaproteobacteria</taxon>
        <taxon>Rhodobacterales</taxon>
        <taxon>Rhodobacter group</taxon>
        <taxon>Rhodobacter</taxon>
    </lineage>
</organism>
<accession>A0A1D9MGC7</accession>
<dbReference type="KEGG" id="rhp:LPB142_05645"/>
<dbReference type="Gene3D" id="3.30.1360.120">
    <property type="entry name" value="Probable tRNA modification gtpase trme, domain 1"/>
    <property type="match status" value="1"/>
</dbReference>
<protein>
    <submittedName>
        <fullName evidence="1">Sarcosine oxidase subunit gamma</fullName>
    </submittedName>
</protein>
<gene>
    <name evidence="1" type="ORF">LPB142_05645</name>
</gene>
<dbReference type="STRING" id="1850250.LPB142_05645"/>
<dbReference type="Proteomes" id="UP000176562">
    <property type="component" value="Chromosome"/>
</dbReference>
<sequence>MTDLAPLTALGAAAPRSAAFGALTLAENADLGLASLAQRRGAPVPVPMGLALPGPGLWHAGNGLAAFWTGPGQWMIEAPGRAAEDFAAALKRAAPEASVTEQTDGFCAFEIASSAGPAPIVALLEKLVNLDAGAFGPGSATRTGFEHMSIFVIRRAEDRLAVLGMRSAAGSIWHALETAARRLEEMPT</sequence>
<proteinExistence type="predicted"/>
<dbReference type="InterPro" id="IPR027266">
    <property type="entry name" value="TrmE/GcvT-like"/>
</dbReference>
<dbReference type="EMBL" id="CP017781">
    <property type="protein sequence ID" value="AOZ70907.1"/>
    <property type="molecule type" value="Genomic_DNA"/>
</dbReference>
<name>A0A1D9MGC7_9RHOB</name>
<evidence type="ECO:0000313" key="1">
    <source>
        <dbReference type="EMBL" id="AOZ70907.1"/>
    </source>
</evidence>